<keyword evidence="1" id="KW-0812">Transmembrane</keyword>
<comment type="caution">
    <text evidence="2">The sequence shown here is derived from an EMBL/GenBank/DDBJ whole genome shotgun (WGS) entry which is preliminary data.</text>
</comment>
<keyword evidence="1" id="KW-0472">Membrane</keyword>
<keyword evidence="1" id="KW-1133">Transmembrane helix</keyword>
<evidence type="ECO:0000313" key="2">
    <source>
        <dbReference type="EMBL" id="CAL1261905.1"/>
    </source>
</evidence>
<organism evidence="2 3">
    <name type="scientific">Larinioides sclopetarius</name>
    <dbReference type="NCBI Taxonomy" id="280406"/>
    <lineage>
        <taxon>Eukaryota</taxon>
        <taxon>Metazoa</taxon>
        <taxon>Ecdysozoa</taxon>
        <taxon>Arthropoda</taxon>
        <taxon>Chelicerata</taxon>
        <taxon>Arachnida</taxon>
        <taxon>Araneae</taxon>
        <taxon>Araneomorphae</taxon>
        <taxon>Entelegynae</taxon>
        <taxon>Araneoidea</taxon>
        <taxon>Araneidae</taxon>
        <taxon>Larinioides</taxon>
    </lineage>
</organism>
<dbReference type="Proteomes" id="UP001497382">
    <property type="component" value="Unassembled WGS sequence"/>
</dbReference>
<evidence type="ECO:0008006" key="4">
    <source>
        <dbReference type="Google" id="ProtNLM"/>
    </source>
</evidence>
<protein>
    <recommendedName>
        <fullName evidence="4">Transmembrane protein</fullName>
    </recommendedName>
</protein>
<sequence>MVPRTPLPSAASVNFGIGLTMVLVGCVMIGIAGAILCLSKPVLYSRDGRYDQLLMSVVPVDPRKRWMMGLQHPPK</sequence>
<dbReference type="AlphaFoldDB" id="A0AAV1YT50"/>
<reference evidence="2 3" key="1">
    <citation type="submission" date="2024-04" db="EMBL/GenBank/DDBJ databases">
        <authorList>
            <person name="Rising A."/>
            <person name="Reimegard J."/>
            <person name="Sonavane S."/>
            <person name="Akerstrom W."/>
            <person name="Nylinder S."/>
            <person name="Hedman E."/>
            <person name="Kallberg Y."/>
        </authorList>
    </citation>
    <scope>NUCLEOTIDE SEQUENCE [LARGE SCALE GENOMIC DNA]</scope>
</reference>
<dbReference type="PROSITE" id="PS51257">
    <property type="entry name" value="PROKAR_LIPOPROTEIN"/>
    <property type="match status" value="1"/>
</dbReference>
<keyword evidence="3" id="KW-1185">Reference proteome</keyword>
<evidence type="ECO:0000313" key="3">
    <source>
        <dbReference type="Proteomes" id="UP001497382"/>
    </source>
</evidence>
<proteinExistence type="predicted"/>
<dbReference type="EMBL" id="CAXIEN010000004">
    <property type="protein sequence ID" value="CAL1261905.1"/>
    <property type="molecule type" value="Genomic_DNA"/>
</dbReference>
<feature type="transmembrane region" description="Helical" evidence="1">
    <location>
        <begin position="15"/>
        <end position="39"/>
    </location>
</feature>
<name>A0AAV1YT50_9ARAC</name>
<evidence type="ECO:0000256" key="1">
    <source>
        <dbReference type="SAM" id="Phobius"/>
    </source>
</evidence>
<gene>
    <name evidence="2" type="ORF">LARSCL_LOCUS677</name>
</gene>
<accession>A0AAV1YT50</accession>